<dbReference type="KEGG" id="nve:5521257"/>
<protein>
    <recommendedName>
        <fullName evidence="3">DNA mismatch repair protein S5 domain-containing protein</fullName>
    </recommendedName>
</protein>
<feature type="non-terminal residue" evidence="4">
    <location>
        <position position="1"/>
    </location>
</feature>
<dbReference type="GO" id="GO:0030983">
    <property type="term" value="F:mismatched DNA binding"/>
    <property type="evidence" value="ECO:0007669"/>
    <property type="project" value="InterPro"/>
</dbReference>
<dbReference type="InterPro" id="IPR020568">
    <property type="entry name" value="Ribosomal_Su5_D2-typ_SF"/>
</dbReference>
<dbReference type="GO" id="GO:0032300">
    <property type="term" value="C:mismatch repair complex"/>
    <property type="evidence" value="ECO:0007669"/>
    <property type="project" value="InterPro"/>
</dbReference>
<dbReference type="SUPFAM" id="SSF55874">
    <property type="entry name" value="ATPase domain of HSP90 chaperone/DNA topoisomerase II/histidine kinase"/>
    <property type="match status" value="1"/>
</dbReference>
<dbReference type="EMBL" id="DS469511">
    <property type="protein sequence ID" value="EDO49003.1"/>
    <property type="molecule type" value="Genomic_DNA"/>
</dbReference>
<dbReference type="PANTHER" id="PTHR10073">
    <property type="entry name" value="DNA MISMATCH REPAIR PROTEIN MLH, PMS, MUTL"/>
    <property type="match status" value="1"/>
</dbReference>
<dbReference type="GO" id="GO:0005634">
    <property type="term" value="C:nucleus"/>
    <property type="evidence" value="ECO:0007669"/>
    <property type="project" value="UniProtKB-ARBA"/>
</dbReference>
<dbReference type="SMART" id="SM01340">
    <property type="entry name" value="DNA_mis_repair"/>
    <property type="match status" value="1"/>
</dbReference>
<dbReference type="InterPro" id="IPR038973">
    <property type="entry name" value="MutL/Mlh/Pms-like"/>
</dbReference>
<dbReference type="FunFam" id="3.30.230.10:FF:000030">
    <property type="entry name" value="PMS1 homolog 1, mismatch repair system component"/>
    <property type="match status" value="1"/>
</dbReference>
<evidence type="ECO:0000256" key="1">
    <source>
        <dbReference type="ARBA" id="ARBA00006082"/>
    </source>
</evidence>
<dbReference type="GO" id="GO:0016887">
    <property type="term" value="F:ATP hydrolysis activity"/>
    <property type="evidence" value="ECO:0007669"/>
    <property type="project" value="InterPro"/>
</dbReference>
<dbReference type="Pfam" id="PF01119">
    <property type="entry name" value="DNA_mis_repair"/>
    <property type="match status" value="1"/>
</dbReference>
<comment type="similarity">
    <text evidence="1">Belongs to the DNA mismatch repair MutL/HexB family.</text>
</comment>
<dbReference type="Gene3D" id="3.30.230.10">
    <property type="match status" value="1"/>
</dbReference>
<dbReference type="eggNOG" id="KOG1978">
    <property type="taxonomic scope" value="Eukaryota"/>
</dbReference>
<organism evidence="4 5">
    <name type="scientific">Nematostella vectensis</name>
    <name type="common">Starlet sea anemone</name>
    <dbReference type="NCBI Taxonomy" id="45351"/>
    <lineage>
        <taxon>Eukaryota</taxon>
        <taxon>Metazoa</taxon>
        <taxon>Cnidaria</taxon>
        <taxon>Anthozoa</taxon>
        <taxon>Hexacorallia</taxon>
        <taxon>Actiniaria</taxon>
        <taxon>Edwardsiidae</taxon>
        <taxon>Nematostella</taxon>
    </lineage>
</organism>
<dbReference type="PhylomeDB" id="A7RHM2"/>
<evidence type="ECO:0000313" key="5">
    <source>
        <dbReference type="Proteomes" id="UP000001593"/>
    </source>
</evidence>
<dbReference type="OMA" id="NSKREFG"/>
<dbReference type="PROSITE" id="PS00058">
    <property type="entry name" value="DNA_MISMATCH_REPAIR_1"/>
    <property type="match status" value="1"/>
</dbReference>
<accession>A7RHM2</accession>
<dbReference type="InParanoid" id="A7RHM2"/>
<reference evidence="4 5" key="1">
    <citation type="journal article" date="2007" name="Science">
        <title>Sea anemone genome reveals ancestral eumetazoan gene repertoire and genomic organization.</title>
        <authorList>
            <person name="Putnam N.H."/>
            <person name="Srivastava M."/>
            <person name="Hellsten U."/>
            <person name="Dirks B."/>
            <person name="Chapman J."/>
            <person name="Salamov A."/>
            <person name="Terry A."/>
            <person name="Shapiro H."/>
            <person name="Lindquist E."/>
            <person name="Kapitonov V.V."/>
            <person name="Jurka J."/>
            <person name="Genikhovich G."/>
            <person name="Grigoriev I.V."/>
            <person name="Lucas S.M."/>
            <person name="Steele R.E."/>
            <person name="Finnerty J.R."/>
            <person name="Technau U."/>
            <person name="Martindale M.Q."/>
            <person name="Rokhsar D.S."/>
        </authorList>
    </citation>
    <scope>NUCLEOTIDE SEQUENCE [LARGE SCALE GENOMIC DNA]</scope>
    <source>
        <strain evidence="5">CH2 X CH6</strain>
    </source>
</reference>
<dbReference type="InterPro" id="IPR013507">
    <property type="entry name" value="DNA_mismatch_S5_2-like"/>
</dbReference>
<evidence type="ECO:0000313" key="4">
    <source>
        <dbReference type="EMBL" id="EDO49003.1"/>
    </source>
</evidence>
<dbReference type="NCBIfam" id="TIGR00585">
    <property type="entry name" value="mutl"/>
    <property type="match status" value="1"/>
</dbReference>
<dbReference type="CDD" id="cd16926">
    <property type="entry name" value="HATPase_MutL-MLH-PMS-like"/>
    <property type="match status" value="1"/>
</dbReference>
<dbReference type="SUPFAM" id="SSF54211">
    <property type="entry name" value="Ribosomal protein S5 domain 2-like"/>
    <property type="match status" value="1"/>
</dbReference>
<name>A7RHM2_NEMVE</name>
<dbReference type="GO" id="GO:0005524">
    <property type="term" value="F:ATP binding"/>
    <property type="evidence" value="ECO:0007669"/>
    <property type="project" value="InterPro"/>
</dbReference>
<dbReference type="InterPro" id="IPR036890">
    <property type="entry name" value="HATPase_C_sf"/>
</dbReference>
<dbReference type="InterPro" id="IPR014721">
    <property type="entry name" value="Ribsml_uS5_D2-typ_fold_subgr"/>
</dbReference>
<dbReference type="InterPro" id="IPR014762">
    <property type="entry name" value="DNA_mismatch_repair_CS"/>
</dbReference>
<dbReference type="Pfam" id="PF13589">
    <property type="entry name" value="HATPase_c_3"/>
    <property type="match status" value="1"/>
</dbReference>
<dbReference type="GO" id="GO:0006298">
    <property type="term" value="P:mismatch repair"/>
    <property type="evidence" value="ECO:0007669"/>
    <property type="project" value="InterPro"/>
</dbReference>
<feature type="domain" description="DNA mismatch repair protein S5" evidence="3">
    <location>
        <begin position="213"/>
        <end position="340"/>
    </location>
</feature>
<dbReference type="InterPro" id="IPR002099">
    <property type="entry name" value="MutL/Mlh/PMS"/>
</dbReference>
<sequence length="346" mass="38577">MSSLNLLPQDTVHRIASSQVITSVSSAVKELLENALDAGANSIEVKLEEYGLEKIEVRDNGTGIPQDDAQFMAQRHYTSKITTFHNLDSLASYGFRGEALCSLCAVSNVSVMTKTNNEEVGMCYTLDQHGRISATKPLPLTTGTVVTACNLFKNLPVRKQFSRGNKKCKDELKKVEELIMAFGLIHPSVRLTLRHNKSIIWQKNKCEDLKKALTGIIGANAMSSMEEIIVKDDQTGLRIEGFVPKPGSDPNVTSRSMGDRSFVYVNKRPVVLKEIAQVVREFYLKIHPTISNRHPVAFLSIEVPPCAVDVNLEPNKSRVLLTEKDIIIDLLRNSLEELYVDHNKEE</sequence>
<dbReference type="Proteomes" id="UP000001593">
    <property type="component" value="Unassembled WGS sequence"/>
</dbReference>
<dbReference type="STRING" id="45351.A7RHM2"/>
<gene>
    <name evidence="4" type="ORF">NEMVEDRAFT_v1g82384</name>
</gene>
<dbReference type="AlphaFoldDB" id="A7RHM2"/>
<dbReference type="PANTHER" id="PTHR10073:SF54">
    <property type="entry name" value="PMS1 PROTEIN HOMOLOG 1"/>
    <property type="match status" value="1"/>
</dbReference>
<dbReference type="HOGENOM" id="CLU_004131_6_0_1"/>
<dbReference type="GO" id="GO:0140664">
    <property type="term" value="F:ATP-dependent DNA damage sensor activity"/>
    <property type="evidence" value="ECO:0007669"/>
    <property type="project" value="InterPro"/>
</dbReference>
<dbReference type="Gene3D" id="3.30.565.10">
    <property type="entry name" value="Histidine kinase-like ATPase, C-terminal domain"/>
    <property type="match status" value="1"/>
</dbReference>
<dbReference type="FunFam" id="3.30.565.10:FF:000017">
    <property type="entry name" value="PMS1 homolog 1, mismatch repair system component"/>
    <property type="match status" value="1"/>
</dbReference>
<keyword evidence="5" id="KW-1185">Reference proteome</keyword>
<evidence type="ECO:0000259" key="3">
    <source>
        <dbReference type="SMART" id="SM01340"/>
    </source>
</evidence>
<proteinExistence type="inferred from homology"/>
<evidence type="ECO:0000256" key="2">
    <source>
        <dbReference type="ARBA" id="ARBA00022763"/>
    </source>
</evidence>
<keyword evidence="2" id="KW-0227">DNA damage</keyword>